<dbReference type="GO" id="GO:0004867">
    <property type="term" value="F:serine-type endopeptidase inhibitor activity"/>
    <property type="evidence" value="ECO:0007669"/>
    <property type="project" value="TreeGrafter"/>
</dbReference>
<dbReference type="PROSITE" id="PS51390">
    <property type="entry name" value="WAP"/>
    <property type="match status" value="1"/>
</dbReference>
<dbReference type="Proteomes" id="UP000694427">
    <property type="component" value="Unplaced"/>
</dbReference>
<dbReference type="PRINTS" id="PR00003">
    <property type="entry name" value="4DISULPHCORE"/>
</dbReference>
<dbReference type="InterPro" id="IPR036645">
    <property type="entry name" value="Elafin-like_sf"/>
</dbReference>
<reference evidence="2" key="1">
    <citation type="submission" date="2025-08" db="UniProtKB">
        <authorList>
            <consortium name="Ensembl"/>
        </authorList>
    </citation>
    <scope>IDENTIFICATION</scope>
</reference>
<dbReference type="CDD" id="cd00199">
    <property type="entry name" value="WAP"/>
    <property type="match status" value="1"/>
</dbReference>
<sequence length="75" mass="8088">LNALYTEKPGSCPKPVGFGLCAEMCSGDSSCPNNHKCCSNGCGHVCIPIVFLMKFVRSQTAPNVEPLIIIYHVFV</sequence>
<dbReference type="Gene3D" id="4.10.75.10">
    <property type="entry name" value="Elafin-like"/>
    <property type="match status" value="1"/>
</dbReference>
<dbReference type="Pfam" id="PF00095">
    <property type="entry name" value="WAP"/>
    <property type="match status" value="1"/>
</dbReference>
<dbReference type="SUPFAM" id="SSF57256">
    <property type="entry name" value="Elafin-like"/>
    <property type="match status" value="1"/>
</dbReference>
<evidence type="ECO:0000259" key="1">
    <source>
        <dbReference type="PROSITE" id="PS51390"/>
    </source>
</evidence>
<dbReference type="GO" id="GO:0045087">
    <property type="term" value="P:innate immune response"/>
    <property type="evidence" value="ECO:0007669"/>
    <property type="project" value="TreeGrafter"/>
</dbReference>
<dbReference type="SMART" id="SM00217">
    <property type="entry name" value="WAP"/>
    <property type="match status" value="1"/>
</dbReference>
<evidence type="ECO:0000313" key="3">
    <source>
        <dbReference type="Proteomes" id="UP000694427"/>
    </source>
</evidence>
<dbReference type="InterPro" id="IPR008197">
    <property type="entry name" value="WAP_dom"/>
</dbReference>
<dbReference type="GO" id="GO:0005615">
    <property type="term" value="C:extracellular space"/>
    <property type="evidence" value="ECO:0007669"/>
    <property type="project" value="TreeGrafter"/>
</dbReference>
<dbReference type="InterPro" id="IPR050514">
    <property type="entry name" value="WAP_four-disulfide_core"/>
</dbReference>
<organism evidence="2 3">
    <name type="scientific">Cyprinus carpio</name>
    <name type="common">Common carp</name>
    <dbReference type="NCBI Taxonomy" id="7962"/>
    <lineage>
        <taxon>Eukaryota</taxon>
        <taxon>Metazoa</taxon>
        <taxon>Chordata</taxon>
        <taxon>Craniata</taxon>
        <taxon>Vertebrata</taxon>
        <taxon>Euteleostomi</taxon>
        <taxon>Actinopterygii</taxon>
        <taxon>Neopterygii</taxon>
        <taxon>Teleostei</taxon>
        <taxon>Ostariophysi</taxon>
        <taxon>Cypriniformes</taxon>
        <taxon>Cyprinidae</taxon>
        <taxon>Cyprininae</taxon>
        <taxon>Cyprinus</taxon>
    </lineage>
</organism>
<dbReference type="FunFam" id="4.10.75.10:FF:000001">
    <property type="entry name" value="Anosmin 1"/>
    <property type="match status" value="1"/>
</dbReference>
<protein>
    <recommendedName>
        <fullName evidence="1">WAP domain-containing protein</fullName>
    </recommendedName>
</protein>
<evidence type="ECO:0000313" key="2">
    <source>
        <dbReference type="Ensembl" id="ENSCCRP00010103250.1"/>
    </source>
</evidence>
<accession>A0A8C1P7K8</accession>
<feature type="domain" description="WAP" evidence="1">
    <location>
        <begin position="5"/>
        <end position="50"/>
    </location>
</feature>
<dbReference type="AlphaFoldDB" id="A0A8C1P7K8"/>
<dbReference type="GO" id="GO:0019731">
    <property type="term" value="P:antibacterial humoral response"/>
    <property type="evidence" value="ECO:0007669"/>
    <property type="project" value="TreeGrafter"/>
</dbReference>
<dbReference type="PANTHER" id="PTHR19441:SF95">
    <property type="entry name" value="PERLWAPIN ISOFORM X1"/>
    <property type="match status" value="1"/>
</dbReference>
<name>A0A8C1P7K8_CYPCA</name>
<keyword evidence="3" id="KW-1185">Reference proteome</keyword>
<dbReference type="Ensembl" id="ENSCCRT00010114715.1">
    <property type="protein sequence ID" value="ENSCCRP00010103250.1"/>
    <property type="gene ID" value="ENSCCRG00010045471.1"/>
</dbReference>
<dbReference type="PANTHER" id="PTHR19441">
    <property type="entry name" value="WHEY ACDIC PROTEIN WAP"/>
    <property type="match status" value="1"/>
</dbReference>
<proteinExistence type="predicted"/>
<reference evidence="2" key="2">
    <citation type="submission" date="2025-09" db="UniProtKB">
        <authorList>
            <consortium name="Ensembl"/>
        </authorList>
    </citation>
    <scope>IDENTIFICATION</scope>
</reference>